<dbReference type="AlphaFoldDB" id="A0A1G6PDC1"/>
<gene>
    <name evidence="1" type="ORF">SAMN04488112_11629</name>
</gene>
<keyword evidence="2" id="KW-1185">Reference proteome</keyword>
<dbReference type="RefSeq" id="WP_091571393.1">
    <property type="nucleotide sequence ID" value="NZ_FMZA01000016.1"/>
</dbReference>
<protein>
    <recommendedName>
        <fullName evidence="3">DUF1573 domain-containing protein</fullName>
    </recommendedName>
</protein>
<dbReference type="Proteomes" id="UP000199387">
    <property type="component" value="Unassembled WGS sequence"/>
</dbReference>
<organism evidence="1 2">
    <name type="scientific">Melghirimyces thermohalophilus</name>
    <dbReference type="NCBI Taxonomy" id="1236220"/>
    <lineage>
        <taxon>Bacteria</taxon>
        <taxon>Bacillati</taxon>
        <taxon>Bacillota</taxon>
        <taxon>Bacilli</taxon>
        <taxon>Bacillales</taxon>
        <taxon>Thermoactinomycetaceae</taxon>
        <taxon>Melghirimyces</taxon>
    </lineage>
</organism>
<proteinExistence type="predicted"/>
<reference evidence="1 2" key="1">
    <citation type="submission" date="2016-10" db="EMBL/GenBank/DDBJ databases">
        <authorList>
            <person name="de Groot N.N."/>
        </authorList>
    </citation>
    <scope>NUCLEOTIDE SEQUENCE [LARGE SCALE GENOMIC DNA]</scope>
    <source>
        <strain evidence="1 2">DSM 45514</strain>
    </source>
</reference>
<sequence length="131" mass="14996">MENNSLENFQQQVSELLLRHRSILDISSKFQESNSRVNRALMKGVTECGCMEIQASRQPFADEAPLDEMKQSVKNHVQGRLCSHCQEVVQSEMGKNLFYLTAMCNLLDIKLEDVVKQESKHLSTLGVFHLR</sequence>
<name>A0A1G6PDC1_9BACL</name>
<dbReference type="EMBL" id="FMZA01000016">
    <property type="protein sequence ID" value="SDC77437.1"/>
    <property type="molecule type" value="Genomic_DNA"/>
</dbReference>
<accession>A0A1G6PDC1</accession>
<dbReference type="STRING" id="1236220.SAMN04488112_11629"/>
<dbReference type="OrthoDB" id="2988649at2"/>
<evidence type="ECO:0000313" key="2">
    <source>
        <dbReference type="Proteomes" id="UP000199387"/>
    </source>
</evidence>
<evidence type="ECO:0000313" key="1">
    <source>
        <dbReference type="EMBL" id="SDC77437.1"/>
    </source>
</evidence>
<evidence type="ECO:0008006" key="3">
    <source>
        <dbReference type="Google" id="ProtNLM"/>
    </source>
</evidence>